<evidence type="ECO:0000259" key="1">
    <source>
        <dbReference type="PROSITE" id="PS50004"/>
    </source>
</evidence>
<organism evidence="2 4">
    <name type="scientific">Didymodactylos carnosus</name>
    <dbReference type="NCBI Taxonomy" id="1234261"/>
    <lineage>
        <taxon>Eukaryota</taxon>
        <taxon>Metazoa</taxon>
        <taxon>Spiralia</taxon>
        <taxon>Gnathifera</taxon>
        <taxon>Rotifera</taxon>
        <taxon>Eurotatoria</taxon>
        <taxon>Bdelloidea</taxon>
        <taxon>Philodinida</taxon>
        <taxon>Philodinidae</taxon>
        <taxon>Didymodactylos</taxon>
    </lineage>
</organism>
<proteinExistence type="predicted"/>
<dbReference type="Pfam" id="PF00168">
    <property type="entry name" value="C2"/>
    <property type="match status" value="1"/>
</dbReference>
<protein>
    <recommendedName>
        <fullName evidence="1">C2 domain-containing protein</fullName>
    </recommendedName>
</protein>
<dbReference type="InterPro" id="IPR039725">
    <property type="entry name" value="CC2D1A/B"/>
</dbReference>
<dbReference type="InterPro" id="IPR000008">
    <property type="entry name" value="C2_dom"/>
</dbReference>
<evidence type="ECO:0000313" key="3">
    <source>
        <dbReference type="EMBL" id="CAF4377999.1"/>
    </source>
</evidence>
<dbReference type="PROSITE" id="PS50004">
    <property type="entry name" value="C2"/>
    <property type="match status" value="1"/>
</dbReference>
<feature type="domain" description="C2" evidence="1">
    <location>
        <begin position="1"/>
        <end position="129"/>
    </location>
</feature>
<dbReference type="Proteomes" id="UP000677228">
    <property type="component" value="Unassembled WGS sequence"/>
</dbReference>
<dbReference type="Proteomes" id="UP000682733">
    <property type="component" value="Unassembled WGS sequence"/>
</dbReference>
<evidence type="ECO:0000313" key="4">
    <source>
        <dbReference type="Proteomes" id="UP000677228"/>
    </source>
</evidence>
<dbReference type="EMBL" id="CAJNOK010045534">
    <property type="protein sequence ID" value="CAF1579358.1"/>
    <property type="molecule type" value="Genomic_DNA"/>
</dbReference>
<dbReference type="PANTHER" id="PTHR13076">
    <property type="entry name" value="COILED-COIL AND C2 DOMAIN-CONTAINING PROTEIN 1-LIKE"/>
    <property type="match status" value="1"/>
</dbReference>
<evidence type="ECO:0000313" key="2">
    <source>
        <dbReference type="EMBL" id="CAF1579358.1"/>
    </source>
</evidence>
<dbReference type="EMBL" id="CAJOBA010068566">
    <property type="protein sequence ID" value="CAF4377999.1"/>
    <property type="molecule type" value="Genomic_DNA"/>
</dbReference>
<accession>A0A8S2FXI3</accession>
<dbReference type="SUPFAM" id="SSF49562">
    <property type="entry name" value="C2 domain (Calcium/lipid-binding domain, CaLB)"/>
    <property type="match status" value="1"/>
</dbReference>
<dbReference type="Gene3D" id="2.60.40.150">
    <property type="entry name" value="C2 domain"/>
    <property type="match status" value="1"/>
</dbReference>
<sequence>MNIIQINNDLAENDIEITVIRGINYPIPQGYTDKTLETFVHIAFPYPSETSQQGKTKRVLGAQNPEYFEIFKFHIKRNDAKFKRLMSRKELKLIIYYRSGFMKMNEKILGTSSIKLQSLEDNCTIHESVDLYEHEHKKRIEGKIECKIRIREALGQKKISEVVSQRWLVIDQFKEFVRINV</sequence>
<dbReference type="InterPro" id="IPR035892">
    <property type="entry name" value="C2_domain_sf"/>
</dbReference>
<dbReference type="PANTHER" id="PTHR13076:SF9">
    <property type="entry name" value="COILED-COIL AND C2 DOMAIN-CONTAINING PROTEIN 1-LIKE"/>
    <property type="match status" value="1"/>
</dbReference>
<name>A0A8S2FXI3_9BILA</name>
<dbReference type="AlphaFoldDB" id="A0A8S2FXI3"/>
<dbReference type="GO" id="GO:0001227">
    <property type="term" value="F:DNA-binding transcription repressor activity, RNA polymerase II-specific"/>
    <property type="evidence" value="ECO:0007669"/>
    <property type="project" value="InterPro"/>
</dbReference>
<gene>
    <name evidence="2" type="ORF">OVA965_LOCUS40869</name>
    <name evidence="3" type="ORF">TMI583_LOCUS42388</name>
</gene>
<reference evidence="2" key="1">
    <citation type="submission" date="2021-02" db="EMBL/GenBank/DDBJ databases">
        <authorList>
            <person name="Nowell W R."/>
        </authorList>
    </citation>
    <scope>NUCLEOTIDE SEQUENCE</scope>
</reference>
<comment type="caution">
    <text evidence="2">The sequence shown here is derived from an EMBL/GenBank/DDBJ whole genome shotgun (WGS) entry which is preliminary data.</text>
</comment>